<dbReference type="GO" id="GO:0016787">
    <property type="term" value="F:hydrolase activity"/>
    <property type="evidence" value="ECO:0007669"/>
    <property type="project" value="UniProtKB-KW"/>
</dbReference>
<dbReference type="EMBL" id="ACQA01000001">
    <property type="protein sequence ID" value="EEQ95416.1"/>
    <property type="molecule type" value="Genomic_DNA"/>
</dbReference>
<evidence type="ECO:0000256" key="2">
    <source>
        <dbReference type="ARBA" id="ARBA00022475"/>
    </source>
</evidence>
<dbReference type="HAMAP" id="MF_00936">
    <property type="entry name" value="ParC_type1"/>
    <property type="match status" value="1"/>
</dbReference>
<comment type="subunit">
    <text evidence="7">Heterotetramer composed of ParC and ParE.</text>
</comment>
<dbReference type="GO" id="GO:0009330">
    <property type="term" value="C:DNA topoisomerase type II (double strand cut, ATP-hydrolyzing) complex"/>
    <property type="evidence" value="ECO:0007669"/>
    <property type="project" value="TreeGrafter"/>
</dbReference>
<dbReference type="Gene3D" id="3.30.1360.40">
    <property type="match status" value="1"/>
</dbReference>
<dbReference type="GO" id="GO:0003677">
    <property type="term" value="F:DNA binding"/>
    <property type="evidence" value="ECO:0007669"/>
    <property type="project" value="UniProtKB-UniRule"/>
</dbReference>
<evidence type="ECO:0000256" key="1">
    <source>
        <dbReference type="ARBA" id="ARBA00000185"/>
    </source>
</evidence>
<comment type="catalytic activity">
    <reaction evidence="1 7 8">
        <text>ATP-dependent breakage, passage and rejoining of double-stranded DNA.</text>
        <dbReference type="EC" id="5.6.2.2"/>
    </reaction>
</comment>
<dbReference type="Gene3D" id="2.120.10.90">
    <property type="entry name" value="DNA gyrase/topoisomerase IV, subunit A, C-terminal"/>
    <property type="match status" value="1"/>
</dbReference>
<dbReference type="EC" id="5.6.2.2" evidence="7"/>
<dbReference type="GO" id="GO:0019897">
    <property type="term" value="C:extrinsic component of plasma membrane"/>
    <property type="evidence" value="ECO:0007669"/>
    <property type="project" value="UniProtKB-UniRule"/>
</dbReference>
<feature type="site" description="Interaction with DNA" evidence="7">
    <location>
        <position position="66"/>
    </location>
</feature>
<dbReference type="InterPro" id="IPR005742">
    <property type="entry name" value="TopoIV_A_Gneg"/>
</dbReference>
<name>C4WFN8_9HYPH</name>
<dbReference type="InterPro" id="IPR035516">
    <property type="entry name" value="Gyrase/topoIV_suA_C"/>
</dbReference>
<dbReference type="GO" id="GO:0003918">
    <property type="term" value="F:DNA topoisomerase type II (double strand cut, ATP-hydrolyzing) activity"/>
    <property type="evidence" value="ECO:0007669"/>
    <property type="project" value="UniProtKB-UniRule"/>
</dbReference>
<comment type="subcellular location">
    <subcellularLocation>
        <location evidence="7">Cell membrane</location>
        <topology evidence="7">Peripheral membrane protein</topology>
    </subcellularLocation>
</comment>
<evidence type="ECO:0000256" key="5">
    <source>
        <dbReference type="ARBA" id="ARBA00023136"/>
    </source>
</evidence>
<keyword evidence="2 7" id="KW-1003">Cell membrane</keyword>
<dbReference type="GO" id="GO:0005694">
    <property type="term" value="C:chromosome"/>
    <property type="evidence" value="ECO:0007669"/>
    <property type="project" value="InterPro"/>
</dbReference>
<feature type="active site" description="O-(5'-phospho-DNA)-tyrosine intermediate" evidence="7 8">
    <location>
        <position position="146"/>
    </location>
</feature>
<keyword evidence="4 7" id="KW-0238">DNA-binding</keyword>
<dbReference type="InterPro" id="IPR013760">
    <property type="entry name" value="Topo_IIA-like_dom_sf"/>
</dbReference>
<dbReference type="InterPro" id="IPR013758">
    <property type="entry name" value="Topo_IIA_A/C_ab"/>
</dbReference>
<evidence type="ECO:0000256" key="7">
    <source>
        <dbReference type="HAMAP-Rule" id="MF_00936"/>
    </source>
</evidence>
<dbReference type="InterPro" id="IPR006691">
    <property type="entry name" value="GyrA/parC_rep"/>
</dbReference>
<protein>
    <recommendedName>
        <fullName evidence="7">DNA topoisomerase 4 subunit A</fullName>
        <ecNumber evidence="7">5.6.2.2</ecNumber>
    </recommendedName>
    <alternativeName>
        <fullName evidence="7">Topoisomerase IV subunit A</fullName>
    </alternativeName>
</protein>
<dbReference type="AlphaFoldDB" id="C4WFN8"/>
<dbReference type="Proteomes" id="UP000004386">
    <property type="component" value="Unassembled WGS sequence"/>
</dbReference>
<dbReference type="GO" id="GO:0007059">
    <property type="term" value="P:chromosome segregation"/>
    <property type="evidence" value="ECO:0007669"/>
    <property type="project" value="UniProtKB-UniRule"/>
</dbReference>
<dbReference type="GO" id="GO:0005524">
    <property type="term" value="F:ATP binding"/>
    <property type="evidence" value="ECO:0007669"/>
    <property type="project" value="InterPro"/>
</dbReference>
<dbReference type="InterPro" id="IPR013757">
    <property type="entry name" value="Topo_IIA_A_a_sf"/>
</dbReference>
<comment type="function">
    <text evidence="7">Topoisomerase IV is essential for chromosome segregation. It relaxes supercoiled DNA. Performs the decatenation events required during the replication of a circular DNA molecule.</text>
</comment>
<dbReference type="PANTHER" id="PTHR43493:SF1">
    <property type="entry name" value="DNA TOPOISOMERASE 4 SUBUNIT A"/>
    <property type="match status" value="1"/>
</dbReference>
<feature type="site" description="Transition state stabilizer" evidence="7">
    <location>
        <position position="145"/>
    </location>
</feature>
<feature type="site" description="Interaction with DNA" evidence="7">
    <location>
        <position position="102"/>
    </location>
</feature>
<dbReference type="NCBIfam" id="NF004044">
    <property type="entry name" value="PRK05561.1"/>
    <property type="match status" value="1"/>
</dbReference>
<keyword evidence="10" id="KW-0378">Hydrolase</keyword>
<dbReference type="GO" id="GO:0005737">
    <property type="term" value="C:cytoplasm"/>
    <property type="evidence" value="ECO:0007669"/>
    <property type="project" value="TreeGrafter"/>
</dbReference>
<evidence type="ECO:0000256" key="8">
    <source>
        <dbReference type="PROSITE-ProRule" id="PRU01384"/>
    </source>
</evidence>
<dbReference type="HOGENOM" id="CLU_002977_4_1_5"/>
<evidence type="ECO:0000259" key="9">
    <source>
        <dbReference type="PROSITE" id="PS52040"/>
    </source>
</evidence>
<comment type="similarity">
    <text evidence="7">Belongs to the type II topoisomerase GyrA/ParC subunit family. ParC type 1 subfamily.</text>
</comment>
<gene>
    <name evidence="7 10" type="primary">parC</name>
    <name evidence="10" type="ORF">OINT_1000786</name>
</gene>
<comment type="caution">
    <text evidence="10">The sequence shown here is derived from an EMBL/GenBank/DDBJ whole genome shotgun (WGS) entry which is preliminary data.</text>
</comment>
<dbReference type="CDD" id="cd00187">
    <property type="entry name" value="TOP4c"/>
    <property type="match status" value="1"/>
</dbReference>
<proteinExistence type="inferred from homology"/>
<dbReference type="PROSITE" id="PS52040">
    <property type="entry name" value="TOPO_IIA"/>
    <property type="match status" value="1"/>
</dbReference>
<evidence type="ECO:0000256" key="3">
    <source>
        <dbReference type="ARBA" id="ARBA00023029"/>
    </source>
</evidence>
<dbReference type="Pfam" id="PF03989">
    <property type="entry name" value="DNA_gyraseA_C"/>
    <property type="match status" value="3"/>
</dbReference>
<keyword evidence="6 7" id="KW-0413">Isomerase</keyword>
<evidence type="ECO:0000313" key="10">
    <source>
        <dbReference type="EMBL" id="EEQ95416.1"/>
    </source>
</evidence>
<reference evidence="10 11" key="1">
    <citation type="submission" date="2009-05" db="EMBL/GenBank/DDBJ databases">
        <authorList>
            <person name="Setubal J.C."/>
            <person name="Boyle S."/>
            <person name="Crasta O.R."/>
            <person name="Gillespie J.J."/>
            <person name="Kenyon R.W."/>
            <person name="Lu J."/>
            <person name="Mane S."/>
            <person name="Nagrani S."/>
            <person name="Shallom J.M."/>
            <person name="Shallom S."/>
            <person name="Shukla M."/>
            <person name="Snyder E.E."/>
            <person name="Sobral B.W."/>
            <person name="Wattam A.R."/>
            <person name="Will R."/>
            <person name="Williams K."/>
            <person name="Yoo H."/>
            <person name="Munk C."/>
            <person name="Tapia R."/>
            <person name="Green L."/>
            <person name="Rogers Y."/>
            <person name="Detter J.C."/>
            <person name="Bruce D."/>
            <person name="Brettin T.S."/>
            <person name="Tsolis R."/>
        </authorList>
    </citation>
    <scope>NUCLEOTIDE SEQUENCE [LARGE SCALE GENOMIC DNA]</scope>
    <source>
        <strain evidence="10 11">LMG 3301</strain>
    </source>
</reference>
<dbReference type="FunFam" id="1.10.268.10:FF:000001">
    <property type="entry name" value="DNA gyrase subunit A"/>
    <property type="match status" value="1"/>
</dbReference>
<dbReference type="PANTHER" id="PTHR43493">
    <property type="entry name" value="DNA GYRASE/TOPOISOMERASE SUBUNIT A"/>
    <property type="match status" value="1"/>
</dbReference>
<feature type="domain" description="Topo IIA-type catalytic" evidence="9">
    <location>
        <begin position="58"/>
        <end position="544"/>
    </location>
</feature>
<keyword evidence="5 7" id="KW-0472">Membrane</keyword>
<keyword evidence="3 7" id="KW-0799">Topoisomerase</keyword>
<dbReference type="SUPFAM" id="SSF101904">
    <property type="entry name" value="GyrA/ParC C-terminal domain-like"/>
    <property type="match status" value="1"/>
</dbReference>
<dbReference type="Pfam" id="PF00521">
    <property type="entry name" value="DNA_topoisoIV"/>
    <property type="match status" value="1"/>
</dbReference>
<dbReference type="InterPro" id="IPR002205">
    <property type="entry name" value="Topo_IIA_dom_A"/>
</dbReference>
<evidence type="ECO:0000256" key="6">
    <source>
        <dbReference type="ARBA" id="ARBA00023235"/>
    </source>
</evidence>
<accession>C4WFN8</accession>
<evidence type="ECO:0000313" key="11">
    <source>
        <dbReference type="Proteomes" id="UP000004386"/>
    </source>
</evidence>
<dbReference type="Gene3D" id="1.10.268.10">
    <property type="entry name" value="Topoisomerase, domain 3"/>
    <property type="match status" value="1"/>
</dbReference>
<dbReference type="SUPFAM" id="SSF56719">
    <property type="entry name" value="Type II DNA topoisomerase"/>
    <property type="match status" value="1"/>
</dbReference>
<dbReference type="SMART" id="SM00434">
    <property type="entry name" value="TOP4c"/>
    <property type="match status" value="1"/>
</dbReference>
<organism evidence="10 11">
    <name type="scientific">Brucella intermedia LMG 3301</name>
    <dbReference type="NCBI Taxonomy" id="641118"/>
    <lineage>
        <taxon>Bacteria</taxon>
        <taxon>Pseudomonadati</taxon>
        <taxon>Pseudomonadota</taxon>
        <taxon>Alphaproteobacteria</taxon>
        <taxon>Hyphomicrobiales</taxon>
        <taxon>Brucellaceae</taxon>
        <taxon>Brucella/Ochrobactrum group</taxon>
        <taxon>Brucella</taxon>
    </lineage>
</organism>
<dbReference type="GO" id="GO:0006265">
    <property type="term" value="P:DNA topological change"/>
    <property type="evidence" value="ECO:0007669"/>
    <property type="project" value="UniProtKB-UniRule"/>
</dbReference>
<evidence type="ECO:0000256" key="4">
    <source>
        <dbReference type="ARBA" id="ARBA00023125"/>
    </source>
</evidence>
<dbReference type="InterPro" id="IPR050220">
    <property type="entry name" value="Type_II_DNA_Topoisomerases"/>
</dbReference>
<feature type="site" description="Interaction with DNA" evidence="7">
    <location>
        <position position="104"/>
    </location>
</feature>
<sequence>MVLLNSCWRIAQLVRRDMGKSLIPPDDGEEHIERVDLKSALEERYLAYALSTIMHRALPDVRDGLKPVHRRIMHAMRLLRLNPDQAYAKCARIVGDVMGKFHPHGDASIYDALVRLAQDFAVRYPLVDGQGNFGNIDGDNAAAMRYTEARMTEVATLLLEGINENAIDFRPTYNEEDEEPIVLPGAFPNLLANGSAGIAVGMATNIPPHNVAELCSSALYLINHPEAPVEELVTSPEQWEELKREAETDPAALLKCKVRGPDFPTGGILVEEHGNILDAYRTGRGAFRVRARWEKEEGNRGTWVIVITEIPYQVQKSRLIEKIAELLLAKKLPLLDDVRDESAEDIRIVLEPKNRTVDPELLMESLFKLTELESRVSLNMNVLSHGKVPNVLSLGAVLREWLDHRKEVLVRRSQFRLAEIERRLEILGGLLIAYLNLDEVIRIIREEDEPKQDLMRTFELTDVQAESILNMRLRSLRKLEEFEIRKEFDDLTVEKTDLEGLLASGTRQWKKISAEIKSVREKFGPKTELGARRTTFADAPTHDLEDIHQAMIEREPVTIVVSEKGWLRAMKGHLADFSTLAFKEGDKLKLAFHAETTDKLLFFTTGGKFFTIGANTLPGGRGHGEPIRILVDMENDQDILTAFVHDPAAKLLLVSHEGNGFIVPESEAVANTRKGKQVMNVKAPDEAKLCQRVSGDHIAVVGENRKMVVFPLSDIPEMTRGKGVRLQKYKDGGVSDVRTFAIAEGLSWQDSAERTFNRSKEELVEWIGARASAGRLVPKGFPRSGKF</sequence>
<dbReference type="Gene3D" id="3.90.199.10">
    <property type="entry name" value="Topoisomerase II, domain 5"/>
    <property type="match status" value="1"/>
</dbReference>